<protein>
    <recommendedName>
        <fullName evidence="3">Type II toxin-antitoxin system RelE/ParE family toxin</fullName>
    </recommendedName>
</protein>
<dbReference type="Proteomes" id="UP001212123">
    <property type="component" value="Unassembled WGS sequence"/>
</dbReference>
<organism evidence="1 2">
    <name type="scientific">Dolichospermum circinale CS-537/01</name>
    <dbReference type="NCBI Taxonomy" id="3021739"/>
    <lineage>
        <taxon>Bacteria</taxon>
        <taxon>Bacillati</taxon>
        <taxon>Cyanobacteriota</taxon>
        <taxon>Cyanophyceae</taxon>
        <taxon>Nostocales</taxon>
        <taxon>Aphanizomenonaceae</taxon>
        <taxon>Dolichospermum</taxon>
        <taxon>Dolichospermum circinale</taxon>
    </lineage>
</organism>
<name>A0ABT5ABH5_9CYAN</name>
<accession>A0ABT5ABH5</accession>
<dbReference type="EMBL" id="JAQMTU010000117">
    <property type="protein sequence ID" value="MDB9488441.1"/>
    <property type="molecule type" value="Genomic_DNA"/>
</dbReference>
<evidence type="ECO:0000313" key="2">
    <source>
        <dbReference type="Proteomes" id="UP001212123"/>
    </source>
</evidence>
<sequence>MTDSCLIEIRLTPEFRRKLRILAKKYRQISVNIQPTLEMLQMGEFPGDQIPGTGFTVMKVRVKNSDIQKGKNCKYYISCVTGHLLKIRSK</sequence>
<reference evidence="1 2" key="1">
    <citation type="submission" date="2023-01" db="EMBL/GenBank/DDBJ databases">
        <title>Genomes from the Australian National Cyanobacteria Reference Collection.</title>
        <authorList>
            <person name="Willis A."/>
            <person name="Lee E.M.F."/>
        </authorList>
    </citation>
    <scope>NUCLEOTIDE SEQUENCE [LARGE SCALE GENOMIC DNA]</scope>
    <source>
        <strain evidence="1 2">CS-537/01</strain>
    </source>
</reference>
<keyword evidence="2" id="KW-1185">Reference proteome</keyword>
<evidence type="ECO:0000313" key="1">
    <source>
        <dbReference type="EMBL" id="MDB9488441.1"/>
    </source>
</evidence>
<gene>
    <name evidence="1" type="ORF">PN492_18130</name>
</gene>
<dbReference type="RefSeq" id="WP_231387515.1">
    <property type="nucleotide sequence ID" value="NZ_JAQMTU010000117.1"/>
</dbReference>
<comment type="caution">
    <text evidence="1">The sequence shown here is derived from an EMBL/GenBank/DDBJ whole genome shotgun (WGS) entry which is preliminary data.</text>
</comment>
<evidence type="ECO:0008006" key="3">
    <source>
        <dbReference type="Google" id="ProtNLM"/>
    </source>
</evidence>
<proteinExistence type="predicted"/>